<reference evidence="3" key="1">
    <citation type="journal article" date="2021" name="PeerJ">
        <title>Extensive microbial diversity within the chicken gut microbiome revealed by metagenomics and culture.</title>
        <authorList>
            <person name="Gilroy R."/>
            <person name="Ravi A."/>
            <person name="Getino M."/>
            <person name="Pursley I."/>
            <person name="Horton D.L."/>
            <person name="Alikhan N.F."/>
            <person name="Baker D."/>
            <person name="Gharbi K."/>
            <person name="Hall N."/>
            <person name="Watson M."/>
            <person name="Adriaenssens E.M."/>
            <person name="Foster-Nyarko E."/>
            <person name="Jarju S."/>
            <person name="Secka A."/>
            <person name="Antonio M."/>
            <person name="Oren A."/>
            <person name="Chaudhuri R.R."/>
            <person name="La Ragione R."/>
            <person name="Hildebrand F."/>
            <person name="Pallen M.J."/>
        </authorList>
    </citation>
    <scope>NUCLEOTIDE SEQUENCE</scope>
    <source>
        <strain evidence="3">ChiGjej1B1-98</strain>
    </source>
</reference>
<accession>A0A9D1YVL4</accession>
<proteinExistence type="predicted"/>
<dbReference type="EMBL" id="DXDC01000304">
    <property type="protein sequence ID" value="HIY66592.1"/>
    <property type="molecule type" value="Genomic_DNA"/>
</dbReference>
<feature type="compositionally biased region" description="Acidic residues" evidence="1">
    <location>
        <begin position="309"/>
        <end position="332"/>
    </location>
</feature>
<evidence type="ECO:0000256" key="1">
    <source>
        <dbReference type="SAM" id="MobiDB-lite"/>
    </source>
</evidence>
<sequence length="367" mass="40856">MERLTVIGLEDDTLIVETPSGVRYGVAIDDLPRTRKRPEAEPVQRKASPREIQTLIRQGMTAREVHERTGEDLPYIERFEGPVLAERQHILELAQRTPVASGDIDPLAGERTFEEAMRERLSELDAHDVEWLSWREVDRGWVIRLTFIAENRSADARWAFDRKKQTLTPLGKEAKALSQSADPTSVLVPRLRPVEAEEQKQQDVQAESREEPSSAASDAARNAATATEGQPLGGKRFDSGAFRISKQDTEPPAEPAPVDDGAQPTRRTSGRASGAATEPSHTADLLDALRRRRTEREQSSAPEPQTGKEDEEEDTPLFQVEEAEDAKTEEEDSGKHHTSPLSAGKRKNSRAAMPSWDEIVFGSRSDD</sequence>
<feature type="region of interest" description="Disordered" evidence="1">
    <location>
        <begin position="196"/>
        <end position="367"/>
    </location>
</feature>
<feature type="compositionally biased region" description="Low complexity" evidence="1">
    <location>
        <begin position="213"/>
        <end position="226"/>
    </location>
</feature>
<dbReference type="InterPro" id="IPR021421">
    <property type="entry name" value="DUF3071"/>
</dbReference>
<dbReference type="Proteomes" id="UP000824005">
    <property type="component" value="Unassembled WGS sequence"/>
</dbReference>
<organism evidence="3 4">
    <name type="scientific">Candidatus Agrococcus pullicola</name>
    <dbReference type="NCBI Taxonomy" id="2838429"/>
    <lineage>
        <taxon>Bacteria</taxon>
        <taxon>Bacillati</taxon>
        <taxon>Actinomycetota</taxon>
        <taxon>Actinomycetes</taxon>
        <taxon>Micrococcales</taxon>
        <taxon>Microbacteriaceae</taxon>
        <taxon>Agrococcus</taxon>
    </lineage>
</organism>
<dbReference type="Pfam" id="PF11268">
    <property type="entry name" value="DUF3071"/>
    <property type="match status" value="1"/>
</dbReference>
<dbReference type="InterPro" id="IPR047682">
    <property type="entry name" value="SepH-like"/>
</dbReference>
<evidence type="ECO:0000259" key="2">
    <source>
        <dbReference type="Pfam" id="PF11268"/>
    </source>
</evidence>
<protein>
    <submittedName>
        <fullName evidence="3">DUF3071 domain-containing protein</fullName>
    </submittedName>
</protein>
<gene>
    <name evidence="3" type="ORF">H9830_09985</name>
</gene>
<feature type="compositionally biased region" description="Basic and acidic residues" evidence="1">
    <location>
        <begin position="196"/>
        <end position="212"/>
    </location>
</feature>
<name>A0A9D1YVL4_9MICO</name>
<evidence type="ECO:0000313" key="4">
    <source>
        <dbReference type="Proteomes" id="UP000824005"/>
    </source>
</evidence>
<comment type="caution">
    <text evidence="3">The sequence shown here is derived from an EMBL/GenBank/DDBJ whole genome shotgun (WGS) entry which is preliminary data.</text>
</comment>
<evidence type="ECO:0000313" key="3">
    <source>
        <dbReference type="EMBL" id="HIY66592.1"/>
    </source>
</evidence>
<dbReference type="AlphaFoldDB" id="A0A9D1YVL4"/>
<reference evidence="3" key="2">
    <citation type="submission" date="2021-04" db="EMBL/GenBank/DDBJ databases">
        <authorList>
            <person name="Gilroy R."/>
        </authorList>
    </citation>
    <scope>NUCLEOTIDE SEQUENCE</scope>
    <source>
        <strain evidence="3">ChiGjej1B1-98</strain>
    </source>
</reference>
<feature type="domain" description="DUF3071" evidence="2">
    <location>
        <begin position="1"/>
        <end position="160"/>
    </location>
</feature>
<dbReference type="NCBIfam" id="NF040712">
    <property type="entry name" value="SepH"/>
    <property type="match status" value="1"/>
</dbReference>